<dbReference type="SMART" id="SM00252">
    <property type="entry name" value="SH2"/>
    <property type="match status" value="1"/>
</dbReference>
<feature type="domain" description="SH3" evidence="11">
    <location>
        <begin position="771"/>
        <end position="830"/>
    </location>
</feature>
<dbReference type="AlphaFoldDB" id="A0A7S1VT99"/>
<dbReference type="Gene3D" id="1.10.418.10">
    <property type="entry name" value="Calponin-like domain"/>
    <property type="match status" value="2"/>
</dbReference>
<dbReference type="SMART" id="SM00033">
    <property type="entry name" value="CH"/>
    <property type="match status" value="2"/>
</dbReference>
<feature type="compositionally biased region" description="Low complexity" evidence="9">
    <location>
        <begin position="237"/>
        <end position="249"/>
    </location>
</feature>
<evidence type="ECO:0000259" key="11">
    <source>
        <dbReference type="PROSITE" id="PS50002"/>
    </source>
</evidence>
<dbReference type="SMART" id="SM00326">
    <property type="entry name" value="SH3"/>
    <property type="match status" value="2"/>
</dbReference>
<dbReference type="SUPFAM" id="SSF55550">
    <property type="entry name" value="SH2 domain"/>
    <property type="match status" value="1"/>
</dbReference>
<evidence type="ECO:0000256" key="1">
    <source>
        <dbReference type="ARBA" id="ARBA00006826"/>
    </source>
</evidence>
<dbReference type="SMART" id="SM00233">
    <property type="entry name" value="PH"/>
    <property type="match status" value="2"/>
</dbReference>
<feature type="domain" description="PH" evidence="12">
    <location>
        <begin position="987"/>
        <end position="1088"/>
    </location>
</feature>
<feature type="region of interest" description="Disordered" evidence="9">
    <location>
        <begin position="233"/>
        <end position="311"/>
    </location>
</feature>
<evidence type="ECO:0000256" key="6">
    <source>
        <dbReference type="ARBA" id="ARBA00022999"/>
    </source>
</evidence>
<evidence type="ECO:0000256" key="7">
    <source>
        <dbReference type="PROSITE-ProRule" id="PRU00191"/>
    </source>
</evidence>
<dbReference type="GO" id="GO:0005085">
    <property type="term" value="F:guanyl-nucleotide exchange factor activity"/>
    <property type="evidence" value="ECO:0007669"/>
    <property type="project" value="UniProtKB-KW"/>
</dbReference>
<feature type="compositionally biased region" description="Basic and acidic residues" evidence="9">
    <location>
        <begin position="271"/>
        <end position="311"/>
    </location>
</feature>
<dbReference type="CDD" id="cd00173">
    <property type="entry name" value="SH2"/>
    <property type="match status" value="1"/>
</dbReference>
<dbReference type="GO" id="GO:0051693">
    <property type="term" value="P:actin filament capping"/>
    <property type="evidence" value="ECO:0007669"/>
    <property type="project" value="UniProtKB-KW"/>
</dbReference>
<evidence type="ECO:0000256" key="8">
    <source>
        <dbReference type="PROSITE-ProRule" id="PRU00192"/>
    </source>
</evidence>
<evidence type="ECO:0000256" key="3">
    <source>
        <dbReference type="ARBA" id="ARBA00022467"/>
    </source>
</evidence>
<feature type="domain" description="SH2" evidence="10">
    <location>
        <begin position="544"/>
        <end position="621"/>
    </location>
</feature>
<dbReference type="Pfam" id="PF07653">
    <property type="entry name" value="SH3_2"/>
    <property type="match status" value="2"/>
</dbReference>
<dbReference type="Gene3D" id="3.30.505.10">
    <property type="entry name" value="SH2 domain"/>
    <property type="match status" value="1"/>
</dbReference>
<feature type="domain" description="Calponin-homology (CH)" evidence="13">
    <location>
        <begin position="5"/>
        <end position="109"/>
    </location>
</feature>
<keyword evidence="5" id="KW-0862">Zinc</keyword>
<dbReference type="PROSITE" id="PS50001">
    <property type="entry name" value="SH2"/>
    <property type="match status" value="1"/>
</dbReference>
<dbReference type="InterPro" id="IPR000980">
    <property type="entry name" value="SH2"/>
</dbReference>
<dbReference type="InterPro" id="IPR036872">
    <property type="entry name" value="CH_dom_sf"/>
</dbReference>
<evidence type="ECO:0000256" key="9">
    <source>
        <dbReference type="SAM" id="MobiDB-lite"/>
    </source>
</evidence>
<sequence>MSWEAQQEKCFKGWMNIMLSQRFMTIDDLSDVSDGLMLLHVLEILVQKKLFKNKKAPKMKIHKLQNVNVALDFLEADGVRTFGLNAHAVVDGNKRVILGLVWTLISQYQIQRYATPGVTGKKALLNWVKEKVEVYNVSVRDFSKSFADGRALCALVYALDPVLIDMEAIDAMSAEQRLRLAFDTAESDLSVPAILDVADLISGKPDEQSVMTYVSFFRIKWDRPKMTAEEIEEREAAVAAGPRRAAPRAQIRRELESDTTIAAAAETASKSLDDGTLRRRKKAEESEAAIREREAAAVEARRKAEQEEEDRLRAQETAAAEAARAAAEAEAARLAEEAAKAAAATDAELAAKAAREAEEAEYAAERRAAEAAAAAADKQPATCVRCESEPPESARTCGRWLCSRCAEAVEGGAPADLDDAGKAAEVAQSEEKWLAPVAEARITNRKSVLVRVAAKPAEAAPSSPELASKKVRDSNLEAKVASTKKVQDIPRTKTLEQVKPEDLMAAVDELLAANPAFVSKASRQSNRMSRVSFRGPADLDNEPWWFGDVTRNGAELLLADRPPGTFVVRPSSQPNCLALTFKKPDQTVGHGLLEFDQAANGWRIESEPAVHSTLDSLLRSYPGLQHSAKSVPTDLLQDLTVQRQLSEKTATMRRAKRVKEDKAVRRDQADLSRRFAHDEPPQAPGPDADDATRRTWKTYQRFLGAQELSLEDYAARYRGLDRDSAAKVAKESEMRVYASIGSEDAAAGPVSIEVVVDSLEDGTTEIEVPMRDMVHYVAIADYTPSSPSELAFAEGDEVVVLGADGEPWWKAEKDGVFGWVPAAYLNPVSVGVKTRSSAVEAITEEDELEEAIAKENELRAQAPVPAVSEESKKANRMSQEPGAKVMYAQAIEDFDGEAEGELTFRRDDYVCVLGGEDDGSGWWKGQLPTGEFGWVPAEFLEILPGKPEDYENRKPSSRNRLVLEYEKLVDKQLNEDADVEAMKRFDGQLQYGWLYLQDLNKDPGNEWHRRFVVLTKEKTLEVYDAPSSDSPLDKRDMKVSVCATHSKRQFAFFIRNATGVLLLAPLKTDATGRSDRDDWVKAIEGVIESKYSAKDAAETKAPAAISKTVPQTKPSQVDVVTAKVTPVVEQPVGKDREGELGLKGALGYSKKAAKLSASFFSVGNKTLQLKDATIASDAKLSKNNAFSVTAGKQTIIVKCANKADFDAWYADVKGNITLAS</sequence>
<dbReference type="Gene3D" id="2.30.29.30">
    <property type="entry name" value="Pleckstrin-homology domain (PH domain)/Phosphotyrosine-binding domain (PTB)"/>
    <property type="match status" value="1"/>
</dbReference>
<dbReference type="Gene3D" id="2.30.30.40">
    <property type="entry name" value="SH3 Domains"/>
    <property type="match status" value="2"/>
</dbReference>
<dbReference type="SUPFAM" id="SSF47576">
    <property type="entry name" value="Calponin-homology domain, CH-domain"/>
    <property type="match status" value="1"/>
</dbReference>
<dbReference type="InterPro" id="IPR001715">
    <property type="entry name" value="CH_dom"/>
</dbReference>
<dbReference type="Pfam" id="PF00017">
    <property type="entry name" value="SH2"/>
    <property type="match status" value="1"/>
</dbReference>
<feature type="compositionally biased region" description="Basic and acidic residues" evidence="9">
    <location>
        <begin position="658"/>
        <end position="680"/>
    </location>
</feature>
<dbReference type="SUPFAM" id="SSF50729">
    <property type="entry name" value="PH domain-like"/>
    <property type="match status" value="1"/>
</dbReference>
<dbReference type="CDD" id="cd00174">
    <property type="entry name" value="SH3"/>
    <property type="match status" value="1"/>
</dbReference>
<keyword evidence="3" id="KW-0117">Actin capping</keyword>
<gene>
    <name evidence="14" type="ORF">SSP0437_LOCUS12062</name>
</gene>
<evidence type="ECO:0000313" key="14">
    <source>
        <dbReference type="EMBL" id="CAD9308760.1"/>
    </source>
</evidence>
<dbReference type="CDD" id="cd11856">
    <property type="entry name" value="SH3_p47phox_like"/>
    <property type="match status" value="1"/>
</dbReference>
<feature type="domain" description="Calponin-homology (CH)" evidence="13">
    <location>
        <begin position="118"/>
        <end position="222"/>
    </location>
</feature>
<accession>A0A7S1VT99</accession>
<name>A0A7S1VT99_9EUKA</name>
<evidence type="ECO:0000256" key="4">
    <source>
        <dbReference type="ARBA" id="ARBA00022658"/>
    </source>
</evidence>
<evidence type="ECO:0000256" key="5">
    <source>
        <dbReference type="ARBA" id="ARBA00022771"/>
    </source>
</evidence>
<protein>
    <submittedName>
        <fullName evidence="14">Uncharacterized protein</fullName>
    </submittedName>
</protein>
<dbReference type="SUPFAM" id="SSF50044">
    <property type="entry name" value="SH3-domain"/>
    <property type="match status" value="2"/>
</dbReference>
<keyword evidence="6 7" id="KW-0727">SH2 domain</keyword>
<dbReference type="InterPro" id="IPR036028">
    <property type="entry name" value="SH3-like_dom_sf"/>
</dbReference>
<dbReference type="EMBL" id="HBGL01015405">
    <property type="protein sequence ID" value="CAD9308760.1"/>
    <property type="molecule type" value="Transcribed_RNA"/>
</dbReference>
<dbReference type="InterPro" id="IPR001452">
    <property type="entry name" value="SH3_domain"/>
</dbReference>
<feature type="domain" description="SH3" evidence="11">
    <location>
        <begin position="883"/>
        <end position="945"/>
    </location>
</feature>
<dbReference type="PROSITE" id="PS50003">
    <property type="entry name" value="PH_DOMAIN"/>
    <property type="match status" value="1"/>
</dbReference>
<dbReference type="PROSITE" id="PS50002">
    <property type="entry name" value="SH3"/>
    <property type="match status" value="2"/>
</dbReference>
<organism evidence="14">
    <name type="scientific">Sexangularia sp. CB-2014</name>
    <dbReference type="NCBI Taxonomy" id="1486929"/>
    <lineage>
        <taxon>Eukaryota</taxon>
        <taxon>Amoebozoa</taxon>
        <taxon>Tubulinea</taxon>
        <taxon>Elardia</taxon>
        <taxon>Arcellinida</taxon>
        <taxon>Arcellinida incertae sedis</taxon>
        <taxon>Sexangularia</taxon>
    </lineage>
</organism>
<keyword evidence="5" id="KW-0863">Zinc-finger</keyword>
<evidence type="ECO:0000259" key="12">
    <source>
        <dbReference type="PROSITE" id="PS50003"/>
    </source>
</evidence>
<dbReference type="Pfam" id="PF00307">
    <property type="entry name" value="CH"/>
    <property type="match status" value="2"/>
</dbReference>
<keyword evidence="4" id="KW-0344">Guanine-nucleotide releasing factor</keyword>
<dbReference type="GO" id="GO:0008270">
    <property type="term" value="F:zinc ion binding"/>
    <property type="evidence" value="ECO:0007669"/>
    <property type="project" value="UniProtKB-KW"/>
</dbReference>
<proteinExistence type="inferred from homology"/>
<evidence type="ECO:0000259" key="13">
    <source>
        <dbReference type="PROSITE" id="PS50021"/>
    </source>
</evidence>
<keyword evidence="5" id="KW-0479">Metal-binding</keyword>
<dbReference type="InterPro" id="IPR001849">
    <property type="entry name" value="PH_domain"/>
</dbReference>
<dbReference type="PROSITE" id="PS50021">
    <property type="entry name" value="CH"/>
    <property type="match status" value="2"/>
</dbReference>
<comment type="similarity">
    <text evidence="1">Belongs to the spectrin family.</text>
</comment>
<keyword evidence="2 8" id="KW-0728">SH3 domain</keyword>
<feature type="region of interest" description="Disordered" evidence="9">
    <location>
        <begin position="648"/>
        <end position="692"/>
    </location>
</feature>
<dbReference type="PANTHER" id="PTHR11915">
    <property type="entry name" value="SPECTRIN/FILAMIN RELATED CYTOSKELETAL PROTEIN"/>
    <property type="match status" value="1"/>
</dbReference>
<reference evidence="14" key="1">
    <citation type="submission" date="2021-01" db="EMBL/GenBank/DDBJ databases">
        <authorList>
            <person name="Corre E."/>
            <person name="Pelletier E."/>
            <person name="Niang G."/>
            <person name="Scheremetjew M."/>
            <person name="Finn R."/>
            <person name="Kale V."/>
            <person name="Holt S."/>
            <person name="Cochrane G."/>
            <person name="Meng A."/>
            <person name="Brown T."/>
            <person name="Cohen L."/>
        </authorList>
    </citation>
    <scope>NUCLEOTIDE SEQUENCE</scope>
    <source>
        <strain evidence="14">ATCC 50979</strain>
    </source>
</reference>
<dbReference type="InterPro" id="IPR011993">
    <property type="entry name" value="PH-like_dom_sf"/>
</dbReference>
<dbReference type="InterPro" id="IPR036860">
    <property type="entry name" value="SH2_dom_sf"/>
</dbReference>
<evidence type="ECO:0000259" key="10">
    <source>
        <dbReference type="PROSITE" id="PS50001"/>
    </source>
</evidence>
<evidence type="ECO:0000256" key="2">
    <source>
        <dbReference type="ARBA" id="ARBA00022443"/>
    </source>
</evidence>